<dbReference type="Gene3D" id="3.30.920.30">
    <property type="entry name" value="Hypothetical protein"/>
    <property type="match status" value="1"/>
</dbReference>
<evidence type="ECO:0000256" key="3">
    <source>
        <dbReference type="ARBA" id="ARBA00022722"/>
    </source>
</evidence>
<evidence type="ECO:0000313" key="9">
    <source>
        <dbReference type="EMBL" id="QOZ64561.1"/>
    </source>
</evidence>
<keyword evidence="2" id="KW-1277">Toxin-antitoxin system</keyword>
<reference evidence="9 10" key="2">
    <citation type="submission" date="2018-06" db="EMBL/GenBank/DDBJ databases">
        <title>Comparative genomics of rhizobia nodulating Arachis hypogaea in China.</title>
        <authorList>
            <person name="Li Y."/>
        </authorList>
    </citation>
    <scope>NUCLEOTIDE SEQUENCE [LARGE SCALE GENOMIC DNA]</scope>
    <source>
        <strain evidence="9 10">CCBAU 51658</strain>
        <plasmid evidence="9 10">unnamed</plasmid>
    </source>
</reference>
<geneLocation type="plasmid" evidence="9 10">
    <name>unnamed</name>
</geneLocation>
<accession>A0A410VI82</accession>
<dbReference type="RefSeq" id="WP_128929956.1">
    <property type="nucleotide sequence ID" value="NZ_BMHC01000032.1"/>
</dbReference>
<dbReference type="EMBL" id="CP030058">
    <property type="protein sequence ID" value="QOZ64561.1"/>
    <property type="molecule type" value="Genomic_DNA"/>
</dbReference>
<keyword evidence="10" id="KW-1185">Reference proteome</keyword>
<reference evidence="8" key="3">
    <citation type="submission" date="2022-12" db="EMBL/GenBank/DDBJ databases">
        <authorList>
            <person name="Sun Q."/>
            <person name="Zhou Y."/>
        </authorList>
    </citation>
    <scope>NUCLEOTIDE SEQUENCE</scope>
    <source>
        <strain evidence="8">CGMCC 1.15034</strain>
    </source>
</reference>
<dbReference type="InterPro" id="IPR012933">
    <property type="entry name" value="HicA_mRNA_interferase"/>
</dbReference>
<keyword evidence="9" id="KW-0614">Plasmid</keyword>
<gene>
    <name evidence="8" type="ORF">GCM10010987_75140</name>
    <name evidence="9" type="ORF">XH86_38575</name>
</gene>
<evidence type="ECO:0000256" key="4">
    <source>
        <dbReference type="ARBA" id="ARBA00022759"/>
    </source>
</evidence>
<dbReference type="GO" id="GO:0004519">
    <property type="term" value="F:endonuclease activity"/>
    <property type="evidence" value="ECO:0007669"/>
    <property type="project" value="UniProtKB-KW"/>
</dbReference>
<evidence type="ECO:0000256" key="5">
    <source>
        <dbReference type="ARBA" id="ARBA00022801"/>
    </source>
</evidence>
<name>A0A410VI82_9BRAD</name>
<dbReference type="GO" id="GO:0016787">
    <property type="term" value="F:hydrolase activity"/>
    <property type="evidence" value="ECO:0007669"/>
    <property type="project" value="UniProtKB-KW"/>
</dbReference>
<keyword evidence="4" id="KW-0255">Endonuclease</keyword>
<evidence type="ECO:0000313" key="8">
    <source>
        <dbReference type="EMBL" id="GGI33591.1"/>
    </source>
</evidence>
<dbReference type="GO" id="GO:0003729">
    <property type="term" value="F:mRNA binding"/>
    <property type="evidence" value="ECO:0007669"/>
    <property type="project" value="InterPro"/>
</dbReference>
<dbReference type="OrthoDB" id="9811409at2"/>
<evidence type="ECO:0000256" key="6">
    <source>
        <dbReference type="ARBA" id="ARBA00022884"/>
    </source>
</evidence>
<reference evidence="8" key="1">
    <citation type="journal article" date="2014" name="Int. J. Syst. Evol. Microbiol.">
        <title>Complete genome sequence of Corynebacterium casei LMG S-19264T (=DSM 44701T), isolated from a smear-ripened cheese.</title>
        <authorList>
            <consortium name="US DOE Joint Genome Institute (JGI-PGF)"/>
            <person name="Walter F."/>
            <person name="Albersmeier A."/>
            <person name="Kalinowski J."/>
            <person name="Ruckert C."/>
        </authorList>
    </citation>
    <scope>NUCLEOTIDE SEQUENCE</scope>
    <source>
        <strain evidence="8">CGMCC 1.15034</strain>
    </source>
</reference>
<keyword evidence="7" id="KW-0346">Stress response</keyword>
<dbReference type="InterPro" id="IPR038570">
    <property type="entry name" value="HicA_sf"/>
</dbReference>
<evidence type="ECO:0000256" key="7">
    <source>
        <dbReference type="ARBA" id="ARBA00023016"/>
    </source>
</evidence>
<organism evidence="8 11">
    <name type="scientific">Bradyrhizobium guangdongense</name>
    <dbReference type="NCBI Taxonomy" id="1325090"/>
    <lineage>
        <taxon>Bacteria</taxon>
        <taxon>Pseudomonadati</taxon>
        <taxon>Pseudomonadota</taxon>
        <taxon>Alphaproteobacteria</taxon>
        <taxon>Hyphomicrobiales</taxon>
        <taxon>Nitrobacteraceae</taxon>
        <taxon>Bradyrhizobium</taxon>
    </lineage>
</organism>
<sequence length="62" mass="7077">MKSREIISILQGDGWFEVGRKGSHVQFKHPFKKGRVIVPHPERDVPLGTLKSIEKQSGLKLR</sequence>
<dbReference type="Proteomes" id="UP000625079">
    <property type="component" value="Unassembled WGS sequence"/>
</dbReference>
<dbReference type="AlphaFoldDB" id="A0A410VI82"/>
<keyword evidence="5" id="KW-0378">Hydrolase</keyword>
<keyword evidence="6" id="KW-0694">RNA-binding</keyword>
<evidence type="ECO:0000256" key="1">
    <source>
        <dbReference type="ARBA" id="ARBA00006620"/>
    </source>
</evidence>
<protein>
    <submittedName>
        <fullName evidence="8 9">Addiction module toxin, HicA family</fullName>
    </submittedName>
</protein>
<dbReference type="Proteomes" id="UP000593880">
    <property type="component" value="Plasmid unnamed"/>
</dbReference>
<proteinExistence type="inferred from homology"/>
<keyword evidence="3" id="KW-0540">Nuclease</keyword>
<evidence type="ECO:0000313" key="10">
    <source>
        <dbReference type="Proteomes" id="UP000593880"/>
    </source>
</evidence>
<comment type="similarity">
    <text evidence="1">Belongs to the HicA mRNA interferase family.</text>
</comment>
<dbReference type="SUPFAM" id="SSF54786">
    <property type="entry name" value="YcfA/nrd intein domain"/>
    <property type="match status" value="1"/>
</dbReference>
<dbReference type="EMBL" id="BMHC01000032">
    <property type="protein sequence ID" value="GGI33591.1"/>
    <property type="molecule type" value="Genomic_DNA"/>
</dbReference>
<dbReference type="Pfam" id="PF07927">
    <property type="entry name" value="HicA_toxin"/>
    <property type="match status" value="1"/>
</dbReference>
<evidence type="ECO:0000313" key="11">
    <source>
        <dbReference type="Proteomes" id="UP000625079"/>
    </source>
</evidence>
<evidence type="ECO:0000256" key="2">
    <source>
        <dbReference type="ARBA" id="ARBA00022649"/>
    </source>
</evidence>